<proteinExistence type="predicted"/>
<name>A0A9N9QCR6_9HELO</name>
<dbReference type="EMBL" id="CAJVRM010000684">
    <property type="protein sequence ID" value="CAG8982696.1"/>
    <property type="molecule type" value="Genomic_DNA"/>
</dbReference>
<evidence type="ECO:0000313" key="2">
    <source>
        <dbReference type="EMBL" id="CAG8982696.1"/>
    </source>
</evidence>
<evidence type="ECO:0000256" key="1">
    <source>
        <dbReference type="SAM" id="MobiDB-lite"/>
    </source>
</evidence>
<feature type="region of interest" description="Disordered" evidence="1">
    <location>
        <begin position="1"/>
        <end position="29"/>
    </location>
</feature>
<protein>
    <submittedName>
        <fullName evidence="2">Uncharacterized protein</fullName>
    </submittedName>
</protein>
<dbReference type="Proteomes" id="UP000701801">
    <property type="component" value="Unassembled WGS sequence"/>
</dbReference>
<dbReference type="OrthoDB" id="3555987at2759"/>
<dbReference type="AlphaFoldDB" id="A0A9N9QCR6"/>
<gene>
    <name evidence="2" type="ORF">HYALB_00000977</name>
</gene>
<keyword evidence="3" id="KW-1185">Reference proteome</keyword>
<accession>A0A9N9QCR6</accession>
<sequence length="225" mass="25830">MGRDMLSVDHANDTSRYNRSLPALPSPEPSEVYNEGDVRRIFAYFASFVEQAFSSSPKLWHRWEAGPPGLGVTTSETIDTWWGVYMGQYQSCAVIGELKRPGVIDTEEWGIVDASADTIQLGKEIRMADCVADCFIVGKQALDMPYWIDRLIAEGLERLRAEVAGPILLGGYDRVFRYYDGKPYWFRQGVTYWGHPHGYKRRFVDKEWWWYLDNIAQKLDTPAIS</sequence>
<organism evidence="2 3">
    <name type="scientific">Hymenoscyphus albidus</name>
    <dbReference type="NCBI Taxonomy" id="595503"/>
    <lineage>
        <taxon>Eukaryota</taxon>
        <taxon>Fungi</taxon>
        <taxon>Dikarya</taxon>
        <taxon>Ascomycota</taxon>
        <taxon>Pezizomycotina</taxon>
        <taxon>Leotiomycetes</taxon>
        <taxon>Helotiales</taxon>
        <taxon>Helotiaceae</taxon>
        <taxon>Hymenoscyphus</taxon>
    </lineage>
</organism>
<evidence type="ECO:0000313" key="3">
    <source>
        <dbReference type="Proteomes" id="UP000701801"/>
    </source>
</evidence>
<comment type="caution">
    <text evidence="2">The sequence shown here is derived from an EMBL/GenBank/DDBJ whole genome shotgun (WGS) entry which is preliminary data.</text>
</comment>
<feature type="compositionally biased region" description="Basic and acidic residues" evidence="1">
    <location>
        <begin position="1"/>
        <end position="13"/>
    </location>
</feature>
<reference evidence="2" key="1">
    <citation type="submission" date="2021-07" db="EMBL/GenBank/DDBJ databases">
        <authorList>
            <person name="Durling M."/>
        </authorList>
    </citation>
    <scope>NUCLEOTIDE SEQUENCE</scope>
</reference>